<feature type="transmembrane region" description="Helical" evidence="2">
    <location>
        <begin position="197"/>
        <end position="214"/>
    </location>
</feature>
<feature type="compositionally biased region" description="Pro residues" evidence="1">
    <location>
        <begin position="451"/>
        <end position="466"/>
    </location>
</feature>
<feature type="transmembrane region" description="Helical" evidence="2">
    <location>
        <begin position="97"/>
        <end position="119"/>
    </location>
</feature>
<dbReference type="AlphaFoldDB" id="A0A1H8W5P5"/>
<dbReference type="EMBL" id="FOEE01000016">
    <property type="protein sequence ID" value="SEP22853.1"/>
    <property type="molecule type" value="Genomic_DNA"/>
</dbReference>
<dbReference type="GO" id="GO:0009103">
    <property type="term" value="P:lipopolysaccharide biosynthetic process"/>
    <property type="evidence" value="ECO:0007669"/>
    <property type="project" value="TreeGrafter"/>
</dbReference>
<keyword evidence="2" id="KW-0812">Transmembrane</keyword>
<name>A0A1H8W5P5_9ACTN</name>
<dbReference type="GO" id="GO:0016787">
    <property type="term" value="F:hydrolase activity"/>
    <property type="evidence" value="ECO:0007669"/>
    <property type="project" value="UniProtKB-KW"/>
</dbReference>
<feature type="transmembrane region" description="Helical" evidence="2">
    <location>
        <begin position="318"/>
        <end position="341"/>
    </location>
</feature>
<feature type="transmembrane region" description="Helical" evidence="2">
    <location>
        <begin position="258"/>
        <end position="275"/>
    </location>
</feature>
<dbReference type="PANTHER" id="PTHR23028">
    <property type="entry name" value="ACETYLTRANSFERASE"/>
    <property type="match status" value="1"/>
</dbReference>
<keyword evidence="5" id="KW-0808">Transferase</keyword>
<feature type="transmembrane region" description="Helical" evidence="2">
    <location>
        <begin position="171"/>
        <end position="190"/>
    </location>
</feature>
<dbReference type="GO" id="GO:0016020">
    <property type="term" value="C:membrane"/>
    <property type="evidence" value="ECO:0007669"/>
    <property type="project" value="TreeGrafter"/>
</dbReference>
<dbReference type="GO" id="GO:0016747">
    <property type="term" value="F:acyltransferase activity, transferring groups other than amino-acyl groups"/>
    <property type="evidence" value="ECO:0007669"/>
    <property type="project" value="InterPro"/>
</dbReference>
<keyword evidence="6" id="KW-1185">Reference proteome</keyword>
<dbReference type="RefSeq" id="WP_170861213.1">
    <property type="nucleotide sequence ID" value="NZ_FOEE01000016.1"/>
</dbReference>
<dbReference type="InterPro" id="IPR050879">
    <property type="entry name" value="Acyltransferase_3"/>
</dbReference>
<keyword evidence="5" id="KW-0378">Hydrolase</keyword>
<dbReference type="Pfam" id="PF19040">
    <property type="entry name" value="SGNH"/>
    <property type="match status" value="1"/>
</dbReference>
<dbReference type="InterPro" id="IPR043968">
    <property type="entry name" value="SGNH"/>
</dbReference>
<evidence type="ECO:0000259" key="3">
    <source>
        <dbReference type="Pfam" id="PF01757"/>
    </source>
</evidence>
<accession>A0A1H8W5P5</accession>
<protein>
    <submittedName>
        <fullName evidence="5">Peptidoglycan/LPS O-acetylase OafA/YrhL, contains acyltransferase and SGNH-hydrolase domains</fullName>
    </submittedName>
</protein>
<feature type="domain" description="SGNH" evidence="4">
    <location>
        <begin position="516"/>
        <end position="744"/>
    </location>
</feature>
<feature type="transmembrane region" description="Helical" evidence="2">
    <location>
        <begin position="287"/>
        <end position="306"/>
    </location>
</feature>
<reference evidence="6" key="1">
    <citation type="submission" date="2016-10" db="EMBL/GenBank/DDBJ databases">
        <authorList>
            <person name="Varghese N."/>
            <person name="Submissions S."/>
        </authorList>
    </citation>
    <scope>NUCLEOTIDE SEQUENCE [LARGE SCALE GENOMIC DNA]</scope>
    <source>
        <strain evidence="6">DSM 45413</strain>
    </source>
</reference>
<keyword evidence="2" id="KW-0472">Membrane</keyword>
<feature type="transmembrane region" description="Helical" evidence="2">
    <location>
        <begin position="408"/>
        <end position="429"/>
    </location>
</feature>
<keyword evidence="5" id="KW-0012">Acyltransferase</keyword>
<dbReference type="Proteomes" id="UP000198960">
    <property type="component" value="Unassembled WGS sequence"/>
</dbReference>
<organism evidence="5 6">
    <name type="scientific">Trujillonella endophytica</name>
    <dbReference type="NCBI Taxonomy" id="673521"/>
    <lineage>
        <taxon>Bacteria</taxon>
        <taxon>Bacillati</taxon>
        <taxon>Actinomycetota</taxon>
        <taxon>Actinomycetes</taxon>
        <taxon>Geodermatophilales</taxon>
        <taxon>Geodermatophilaceae</taxon>
        <taxon>Trujillonella</taxon>
    </lineage>
</organism>
<gene>
    <name evidence="5" type="ORF">SAMN05660991_04097</name>
</gene>
<keyword evidence="2" id="KW-1133">Transmembrane helix</keyword>
<dbReference type="Pfam" id="PF01757">
    <property type="entry name" value="Acyl_transf_3"/>
    <property type="match status" value="1"/>
</dbReference>
<dbReference type="PANTHER" id="PTHR23028:SF53">
    <property type="entry name" value="ACYL_TRANSF_3 DOMAIN-CONTAINING PROTEIN"/>
    <property type="match status" value="1"/>
</dbReference>
<evidence type="ECO:0000259" key="4">
    <source>
        <dbReference type="Pfam" id="PF19040"/>
    </source>
</evidence>
<evidence type="ECO:0000313" key="5">
    <source>
        <dbReference type="EMBL" id="SEP22853.1"/>
    </source>
</evidence>
<feature type="transmembrane region" description="Helical" evidence="2">
    <location>
        <begin position="50"/>
        <end position="76"/>
    </location>
</feature>
<evidence type="ECO:0000256" key="1">
    <source>
        <dbReference type="SAM" id="MobiDB-lite"/>
    </source>
</evidence>
<feature type="transmembrane region" description="Helical" evidence="2">
    <location>
        <begin position="234"/>
        <end position="251"/>
    </location>
</feature>
<dbReference type="InterPro" id="IPR002656">
    <property type="entry name" value="Acyl_transf_3_dom"/>
</dbReference>
<feature type="region of interest" description="Disordered" evidence="1">
    <location>
        <begin position="448"/>
        <end position="471"/>
    </location>
</feature>
<sequence length="752" mass="78435">MSADTDNDVRPAAGTSVADVLPADGSHHFRGDIEGLRAVAVLLVVADHLFAWPAGGFIGVDVFFVISGFLITGLLLREHQRTGRISFADFYRRRVRRILPASLLVLAVTAVASFSLYFATRAEEILGDVGWSVLFAANWRFAVLGTDYLHADGPVSPVQHYWSLAVEEQFYVVWPVVLVVLLAVAGARGWSSRRRSGVVLTATLAITAGSFGYALHNTAADPQWAYFSTATRAWELGVGAIVAIVAVRLRLLADGTRTALAVLGLGGVLVSPFVVTEESGFPAPWGLLPVLASAVLIASGTGGRAGGTGILTNPVARYLGALSYSLYLWHFPVIILGQALYPEADALYYAGTLLVTAVAAAASYHLVEQPIRRSRWLRPAGGGGPGAGAGAGAPVKGRHRQHRRSADWPWVAVAAAVLVAGVALAAAPWSGLPGTDDDAPAAAAPVALAPTAPPAGPGGVVGPPPPDPRRELSARIDLALDATDWPALDPGLDALGIDALAREWVPGNCLDVTEANVDDCTFGTGTAGRTLVILGDSMAISWLPGIRAALPDWTVVTMTYHACPAAQVSVVHDDSGAGFTDACDDHHEWAMAEVARLRPAVVVLSSVGNSIERLASGAEGPGALQEWTGGLAGTVEELSASAGRVVVLADPPGREQTLAECATRLSSPSDCDSSVPDAYLRRVVAESAAVAALGRPVPAVEYVRTEPWFCAADGRCPAFVGTTTVYADKLHITRQFSGLLAPILRGVLAPAP</sequence>
<dbReference type="STRING" id="673521.SAMN05660991_04097"/>
<evidence type="ECO:0000313" key="6">
    <source>
        <dbReference type="Proteomes" id="UP000198960"/>
    </source>
</evidence>
<evidence type="ECO:0000256" key="2">
    <source>
        <dbReference type="SAM" id="Phobius"/>
    </source>
</evidence>
<feature type="domain" description="Acyltransferase 3" evidence="3">
    <location>
        <begin position="32"/>
        <end position="361"/>
    </location>
</feature>
<proteinExistence type="predicted"/>
<feature type="transmembrane region" description="Helical" evidence="2">
    <location>
        <begin position="347"/>
        <end position="367"/>
    </location>
</feature>